<dbReference type="EMBL" id="JAMWMK010000011">
    <property type="protein sequence ID" value="MDC4248061.1"/>
    <property type="molecule type" value="Genomic_DNA"/>
</dbReference>
<reference evidence="2" key="1">
    <citation type="submission" date="2022-05" db="EMBL/GenBank/DDBJ databases">
        <title>Draft genome sequences of Clostridium perfringens strains isolated from Peru.</title>
        <authorList>
            <person name="Hurtado R."/>
            <person name="Lima L."/>
            <person name="Sousa T."/>
            <person name="Jaiswal A.K."/>
            <person name="Tiwari S."/>
            <person name="Maturrano L."/>
            <person name="Brenig B."/>
            <person name="Azevedo V."/>
        </authorList>
    </citation>
    <scope>NUCLEOTIDE SEQUENCE</scope>
    <source>
        <strain evidence="2">CP4</strain>
    </source>
</reference>
<protein>
    <submittedName>
        <fullName evidence="2">Uncharacterized protein</fullName>
    </submittedName>
</protein>
<dbReference type="RefSeq" id="WP_272471383.1">
    <property type="nucleotide sequence ID" value="NZ_JAMWMK010000011.1"/>
</dbReference>
<evidence type="ECO:0000256" key="1">
    <source>
        <dbReference type="SAM" id="MobiDB-lite"/>
    </source>
</evidence>
<name>A0A9X3XS82_ENTFC</name>
<organism evidence="2 3">
    <name type="scientific">Enterococcus faecium</name>
    <name type="common">Streptococcus faecium</name>
    <dbReference type="NCBI Taxonomy" id="1352"/>
    <lineage>
        <taxon>Bacteria</taxon>
        <taxon>Bacillati</taxon>
        <taxon>Bacillota</taxon>
        <taxon>Bacilli</taxon>
        <taxon>Lactobacillales</taxon>
        <taxon>Enterococcaceae</taxon>
        <taxon>Enterococcus</taxon>
    </lineage>
</organism>
<accession>A0A9X3XS82</accession>
<proteinExistence type="predicted"/>
<sequence>MNEFVKIQQEAQEKKKNRSAHAPAPQSINNIKKGNLDISLDKLKKKEAKKRYMFALYPSERELFNELALQAGFKNQYGEGNASAFLSAIIQELGGQK</sequence>
<evidence type="ECO:0000313" key="2">
    <source>
        <dbReference type="EMBL" id="MDC4248061.1"/>
    </source>
</evidence>
<dbReference type="AlphaFoldDB" id="A0A9X3XS82"/>
<evidence type="ECO:0000313" key="3">
    <source>
        <dbReference type="Proteomes" id="UP001141166"/>
    </source>
</evidence>
<comment type="caution">
    <text evidence="2">The sequence shown here is derived from an EMBL/GenBank/DDBJ whole genome shotgun (WGS) entry which is preliminary data.</text>
</comment>
<gene>
    <name evidence="2" type="ORF">M3X98_08325</name>
</gene>
<feature type="region of interest" description="Disordered" evidence="1">
    <location>
        <begin position="8"/>
        <end position="31"/>
    </location>
</feature>
<dbReference type="Proteomes" id="UP001141166">
    <property type="component" value="Unassembled WGS sequence"/>
</dbReference>